<dbReference type="AlphaFoldDB" id="A0A640KQG6"/>
<dbReference type="Proteomes" id="UP000419144">
    <property type="component" value="Unassembled WGS sequence"/>
</dbReference>
<feature type="compositionally biased region" description="Low complexity" evidence="1">
    <location>
        <begin position="436"/>
        <end position="449"/>
    </location>
</feature>
<protein>
    <submittedName>
        <fullName evidence="2">Uncharacterized protein</fullName>
    </submittedName>
</protein>
<evidence type="ECO:0000256" key="1">
    <source>
        <dbReference type="SAM" id="MobiDB-lite"/>
    </source>
</evidence>
<reference evidence="2" key="1">
    <citation type="submission" date="2019-11" db="EMBL/GenBank/DDBJ databases">
        <title>Leishmania tarentolae CDS.</title>
        <authorList>
            <person name="Goto Y."/>
            <person name="Yamagishi J."/>
        </authorList>
    </citation>
    <scope>NUCLEOTIDE SEQUENCE [LARGE SCALE GENOMIC DNA]</scope>
    <source>
        <strain evidence="2">Parrot Tar II</strain>
    </source>
</reference>
<feature type="region of interest" description="Disordered" evidence="1">
    <location>
        <begin position="434"/>
        <end position="467"/>
    </location>
</feature>
<organism evidence="2 3">
    <name type="scientific">Leishmania tarentolae</name>
    <name type="common">Sauroleishmania tarentolae</name>
    <dbReference type="NCBI Taxonomy" id="5689"/>
    <lineage>
        <taxon>Eukaryota</taxon>
        <taxon>Discoba</taxon>
        <taxon>Euglenozoa</taxon>
        <taxon>Kinetoplastea</taxon>
        <taxon>Metakinetoplastina</taxon>
        <taxon>Trypanosomatida</taxon>
        <taxon>Trypanosomatidae</taxon>
        <taxon>Leishmaniinae</taxon>
        <taxon>Leishmania</taxon>
        <taxon>lizard Leishmania</taxon>
    </lineage>
</organism>
<feature type="compositionally biased region" description="Low complexity" evidence="1">
    <location>
        <begin position="374"/>
        <end position="387"/>
    </location>
</feature>
<dbReference type="VEuPathDB" id="TriTrypDB:LtaPh_3220400"/>
<name>A0A640KQG6_LEITA</name>
<sequence>MALITQSFADHYAALVERVPTYTELLLDLQRREVGERKALEEKCQWAFQDVLHIAAVMIADKKALGRGALAHKNRFEVELYNKQTAVWFQAAPPRKVDLPTTRTHRGFPHAAFAQLCQEERELRQWLYGVERHLREHIEEACGRAWFFLNFINDTTRSEGLSRQRLEYEEYEAFAALKQRFFLGVPADYYRNVAISRYGQTGPAIEETKDLTLEEMEEKARAALMEEEEDSLKSAYQFLQDMYDLQLFSLNHREIIHRCELEEQEQNMLFPLVLQCCREDFDILFYHVPALALHLGSSHPCLRTLCLAQSEEGVRRTAATRSRFSWIPAFDVAAMSNELGFGGKWGDIEGGVEGKTQEAEDCTDGCNDSCDSQSPPVEDTPPVDTPPSVGDAFAVRTDEESAPADEIEATPESDDVKLHVLYAYEEMEEHLPVSCAAEKAPSEPEAATADASPSKTPELELTSPSKRRAVYTNTEIFIGDPFK</sequence>
<accession>A0A640KQG6</accession>
<feature type="region of interest" description="Disordered" evidence="1">
    <location>
        <begin position="355"/>
        <end position="387"/>
    </location>
</feature>
<dbReference type="OrthoDB" id="263824at2759"/>
<gene>
    <name evidence="2" type="ORF">LtaPh_3220400</name>
</gene>
<dbReference type="EMBL" id="BLBS01000048">
    <property type="protein sequence ID" value="GET91531.1"/>
    <property type="molecule type" value="Genomic_DNA"/>
</dbReference>
<evidence type="ECO:0000313" key="3">
    <source>
        <dbReference type="Proteomes" id="UP000419144"/>
    </source>
</evidence>
<evidence type="ECO:0000313" key="2">
    <source>
        <dbReference type="EMBL" id="GET91531.1"/>
    </source>
</evidence>
<comment type="caution">
    <text evidence="2">The sequence shown here is derived from an EMBL/GenBank/DDBJ whole genome shotgun (WGS) entry which is preliminary data.</text>
</comment>
<proteinExistence type="predicted"/>
<keyword evidence="3" id="KW-1185">Reference proteome</keyword>